<comment type="caution">
    <text evidence="2">The sequence shown here is derived from an EMBL/GenBank/DDBJ whole genome shotgun (WGS) entry which is preliminary data.</text>
</comment>
<gene>
    <name evidence="2" type="ORF">EAX62_12750</name>
</gene>
<protein>
    <submittedName>
        <fullName evidence="2">Uncharacterized protein</fullName>
    </submittedName>
</protein>
<feature type="region of interest" description="Disordered" evidence="1">
    <location>
        <begin position="39"/>
        <end position="68"/>
    </location>
</feature>
<proteinExistence type="predicted"/>
<organism evidence="2 3">
    <name type="scientific">Tessaracoccus antarcticus</name>
    <dbReference type="NCBI Taxonomy" id="2479848"/>
    <lineage>
        <taxon>Bacteria</taxon>
        <taxon>Bacillati</taxon>
        <taxon>Actinomycetota</taxon>
        <taxon>Actinomycetes</taxon>
        <taxon>Propionibacteriales</taxon>
        <taxon>Propionibacteriaceae</taxon>
        <taxon>Tessaracoccus</taxon>
    </lineage>
</organism>
<dbReference type="EMBL" id="REFW01000003">
    <property type="protein sequence ID" value="RMB58964.1"/>
    <property type="molecule type" value="Genomic_DNA"/>
</dbReference>
<accession>A0A3M0G202</accession>
<evidence type="ECO:0000256" key="1">
    <source>
        <dbReference type="SAM" id="MobiDB-lite"/>
    </source>
</evidence>
<keyword evidence="3" id="KW-1185">Reference proteome</keyword>
<evidence type="ECO:0000313" key="2">
    <source>
        <dbReference type="EMBL" id="RMB58964.1"/>
    </source>
</evidence>
<dbReference type="AlphaFoldDB" id="A0A3M0G202"/>
<dbReference type="Proteomes" id="UP000275256">
    <property type="component" value="Unassembled WGS sequence"/>
</dbReference>
<evidence type="ECO:0000313" key="3">
    <source>
        <dbReference type="Proteomes" id="UP000275256"/>
    </source>
</evidence>
<reference evidence="2 3" key="1">
    <citation type="submission" date="2018-10" db="EMBL/GenBank/DDBJ databases">
        <title>Tessaracoccus antarcticuss sp. nov., isolated from sediment.</title>
        <authorList>
            <person name="Zhou L.Y."/>
            <person name="Du Z.J."/>
        </authorList>
    </citation>
    <scope>NUCLEOTIDE SEQUENCE [LARGE SCALE GENOMIC DNA]</scope>
    <source>
        <strain evidence="2 3">JDX10</strain>
    </source>
</reference>
<sequence>MSERVQWQILMDPDTGLPWFTPPRQVDPERRPRLHHRFVRGGTSQPTPTRVRECATPADLQSSAKWHG</sequence>
<name>A0A3M0G202_9ACTN</name>
<feature type="compositionally biased region" description="Polar residues" evidence="1">
    <location>
        <begin position="59"/>
        <end position="68"/>
    </location>
</feature>